<dbReference type="GeneTree" id="ENSGT00940000157791"/>
<evidence type="ECO:0000259" key="8">
    <source>
        <dbReference type="PROSITE" id="PS01180"/>
    </source>
</evidence>
<evidence type="ECO:0000313" key="11">
    <source>
        <dbReference type="Proteomes" id="UP000694568"/>
    </source>
</evidence>
<dbReference type="PROSITE" id="PS50240">
    <property type="entry name" value="TRYPSIN_DOM"/>
    <property type="match status" value="1"/>
</dbReference>
<dbReference type="InterPro" id="IPR018114">
    <property type="entry name" value="TRYPSIN_HIS"/>
</dbReference>
<dbReference type="Pfam" id="PF00089">
    <property type="entry name" value="Trypsin"/>
    <property type="match status" value="1"/>
</dbReference>
<evidence type="ECO:0000256" key="7">
    <source>
        <dbReference type="SAM" id="SignalP"/>
    </source>
</evidence>
<feature type="signal peptide" evidence="7">
    <location>
        <begin position="1"/>
        <end position="19"/>
    </location>
</feature>
<feature type="domain" description="CUB" evidence="8">
    <location>
        <begin position="444"/>
        <end position="556"/>
    </location>
</feature>
<proteinExistence type="predicted"/>
<evidence type="ECO:0000259" key="9">
    <source>
        <dbReference type="PROSITE" id="PS50240"/>
    </source>
</evidence>
<dbReference type="FunFam" id="2.60.120.290:FF:000005">
    <property type="entry name" value="Procollagen C-endopeptidase enhancer 1"/>
    <property type="match status" value="1"/>
</dbReference>
<dbReference type="Gene3D" id="2.60.120.290">
    <property type="entry name" value="Spermadhesin, CUB domain"/>
    <property type="match status" value="2"/>
</dbReference>
<comment type="caution">
    <text evidence="5">Lacks conserved residue(s) required for the propagation of feature annotation.</text>
</comment>
<keyword evidence="11" id="KW-1185">Reference proteome</keyword>
<evidence type="ECO:0000256" key="2">
    <source>
        <dbReference type="ARBA" id="ARBA00022801"/>
    </source>
</evidence>
<keyword evidence="3 6" id="KW-0720">Serine protease</keyword>
<dbReference type="GO" id="GO:0004252">
    <property type="term" value="F:serine-type endopeptidase activity"/>
    <property type="evidence" value="ECO:0007669"/>
    <property type="project" value="InterPro"/>
</dbReference>
<dbReference type="GO" id="GO:0007340">
    <property type="term" value="P:acrosome reaction"/>
    <property type="evidence" value="ECO:0007669"/>
    <property type="project" value="TreeGrafter"/>
</dbReference>
<dbReference type="PROSITE" id="PS01180">
    <property type="entry name" value="CUB"/>
    <property type="match status" value="2"/>
</dbReference>
<dbReference type="CDD" id="cd00041">
    <property type="entry name" value="CUB"/>
    <property type="match status" value="2"/>
</dbReference>
<name>A0A8D0ATW4_SANLU</name>
<accession>A0A8D0ATW4</accession>
<dbReference type="InterPro" id="IPR001314">
    <property type="entry name" value="Peptidase_S1A"/>
</dbReference>
<keyword evidence="2 6" id="KW-0378">Hydrolase</keyword>
<dbReference type="SMART" id="SM00042">
    <property type="entry name" value="CUB"/>
    <property type="match status" value="2"/>
</dbReference>
<dbReference type="Proteomes" id="UP000694568">
    <property type="component" value="Unplaced"/>
</dbReference>
<feature type="domain" description="Peptidase S1" evidence="9">
    <location>
        <begin position="45"/>
        <end position="307"/>
    </location>
</feature>
<dbReference type="Pfam" id="PF00431">
    <property type="entry name" value="CUB"/>
    <property type="match status" value="2"/>
</dbReference>
<gene>
    <name evidence="10" type="primary">LOC116048664</name>
</gene>
<dbReference type="CDD" id="cd00190">
    <property type="entry name" value="Tryp_SPc"/>
    <property type="match status" value="1"/>
</dbReference>
<dbReference type="PANTHER" id="PTHR24252">
    <property type="entry name" value="ACROSIN-RELATED"/>
    <property type="match status" value="1"/>
</dbReference>
<dbReference type="PROSITE" id="PS00134">
    <property type="entry name" value="TRYPSIN_HIS"/>
    <property type="match status" value="1"/>
</dbReference>
<dbReference type="FunFam" id="2.40.10.10:FF:000003">
    <property type="entry name" value="Transmembrane serine protease 3"/>
    <property type="match status" value="1"/>
</dbReference>
<keyword evidence="4" id="KW-1015">Disulfide bond</keyword>
<reference evidence="10" key="1">
    <citation type="submission" date="2025-08" db="UniProtKB">
        <authorList>
            <consortium name="Ensembl"/>
        </authorList>
    </citation>
    <scope>IDENTIFICATION</scope>
</reference>
<dbReference type="GO" id="GO:0006508">
    <property type="term" value="P:proteolysis"/>
    <property type="evidence" value="ECO:0007669"/>
    <property type="project" value="UniProtKB-KW"/>
</dbReference>
<dbReference type="Ensembl" id="ENSSLUT00000061471.1">
    <property type="protein sequence ID" value="ENSSLUP00000059779.1"/>
    <property type="gene ID" value="ENSSLUG00000025527.1"/>
</dbReference>
<dbReference type="PROSITE" id="PS00135">
    <property type="entry name" value="TRYPSIN_SER"/>
    <property type="match status" value="1"/>
</dbReference>
<evidence type="ECO:0000256" key="1">
    <source>
        <dbReference type="ARBA" id="ARBA00022670"/>
    </source>
</evidence>
<evidence type="ECO:0000256" key="6">
    <source>
        <dbReference type="RuleBase" id="RU363034"/>
    </source>
</evidence>
<dbReference type="InterPro" id="IPR043504">
    <property type="entry name" value="Peptidase_S1_PA_chymotrypsin"/>
</dbReference>
<feature type="domain" description="CUB" evidence="8">
    <location>
        <begin position="325"/>
        <end position="436"/>
    </location>
</feature>
<feature type="chain" id="PRO_5034776666" evidence="7">
    <location>
        <begin position="20"/>
        <end position="648"/>
    </location>
</feature>
<dbReference type="InterPro" id="IPR035914">
    <property type="entry name" value="Sperma_CUB_dom_sf"/>
</dbReference>
<organism evidence="10 11">
    <name type="scientific">Sander lucioperca</name>
    <name type="common">Pike-perch</name>
    <name type="synonym">Perca lucioperca</name>
    <dbReference type="NCBI Taxonomy" id="283035"/>
    <lineage>
        <taxon>Eukaryota</taxon>
        <taxon>Metazoa</taxon>
        <taxon>Chordata</taxon>
        <taxon>Craniata</taxon>
        <taxon>Vertebrata</taxon>
        <taxon>Euteleostomi</taxon>
        <taxon>Actinopterygii</taxon>
        <taxon>Neopterygii</taxon>
        <taxon>Teleostei</taxon>
        <taxon>Neoteleostei</taxon>
        <taxon>Acanthomorphata</taxon>
        <taxon>Eupercaria</taxon>
        <taxon>Perciformes</taxon>
        <taxon>Percoidei</taxon>
        <taxon>Percidae</taxon>
        <taxon>Luciopercinae</taxon>
        <taxon>Sander</taxon>
    </lineage>
</organism>
<reference evidence="10" key="2">
    <citation type="submission" date="2025-09" db="UniProtKB">
        <authorList>
            <consortium name="Ensembl"/>
        </authorList>
    </citation>
    <scope>IDENTIFICATION</scope>
</reference>
<dbReference type="InterPro" id="IPR000859">
    <property type="entry name" value="CUB_dom"/>
</dbReference>
<dbReference type="InterPro" id="IPR033116">
    <property type="entry name" value="TRYPSIN_SER"/>
</dbReference>
<evidence type="ECO:0000256" key="4">
    <source>
        <dbReference type="ARBA" id="ARBA00023157"/>
    </source>
</evidence>
<dbReference type="PANTHER" id="PTHR24252:SF7">
    <property type="entry name" value="HYALIN"/>
    <property type="match status" value="1"/>
</dbReference>
<dbReference type="SUPFAM" id="SSF49854">
    <property type="entry name" value="Spermadhesin, CUB domain"/>
    <property type="match status" value="2"/>
</dbReference>
<keyword evidence="7" id="KW-0732">Signal</keyword>
<dbReference type="Gene3D" id="2.40.10.10">
    <property type="entry name" value="Trypsin-like serine proteases"/>
    <property type="match status" value="1"/>
</dbReference>
<dbReference type="SUPFAM" id="SSF50494">
    <property type="entry name" value="Trypsin-like serine proteases"/>
    <property type="match status" value="1"/>
</dbReference>
<dbReference type="SMART" id="SM00020">
    <property type="entry name" value="Tryp_SPc"/>
    <property type="match status" value="1"/>
</dbReference>
<evidence type="ECO:0000313" key="10">
    <source>
        <dbReference type="Ensembl" id="ENSSLUP00000059779.1"/>
    </source>
</evidence>
<dbReference type="AlphaFoldDB" id="A0A8D0ATW4"/>
<dbReference type="InterPro" id="IPR009003">
    <property type="entry name" value="Peptidase_S1_PA"/>
</dbReference>
<sequence length="648" mass="71190">MLVMRTIATLLSLWFLVNTCINAAQTGSKCGIPQVWSPMVHSMRIVGGAEATYGSHPWLVSLQNKDSHFCGGAILNDRWIMTAAHCFAFLSKEFLSGVRVVVGEFDQRTEDEEEQVFLIKSVSVHERYHHALPMSYDIALLELEQHIRLGARVQPICLPLPDDSIQPETRCSVAGWGRMKEKGRLPAVLREVQLDLVDPAKCKYVLQTIKSSILNQRQARPQPAMTVLCAGPEKGGKDACQGDSGGPLVCPADSGGGHWVALGVTSWGKGCGRSWGNNSSRAPSRRGSPGVFTDVRLLLPWIKRKLREADEQQQATTLSKLCSVRDGPVTASKGVFRNPALPGAHYDNNQLCVWSISVPPGYSILLEFDYFDLENDFQCRYDRLTVSVGTHRPVGIFCGSVLPGPVLLNNSQYATLLFSSDINRAGSGFVIRHRAVQGHSNPGCGTVVLVEDHTAVHSPNYPQFYNNDCVLRWVVYAPQGHIVKLDFADFYLEESDGCLYDSLTILGDVEGTEEIVVLCGGSIPPSVLSYHSVMVLQFSSDSSITHRGFSATLSFIGRTELHDQDTGVESQREGLRDHQDVLATNQRHVTSYVNLDAEDPVVQQSSSRALSYQGDVDHKISKIPDCIWTKAQMMKTTAESTQGVGSTN</sequence>
<keyword evidence="1 6" id="KW-0645">Protease</keyword>
<protein>
    <submittedName>
        <fullName evidence="10">Ovochymase 2</fullName>
    </submittedName>
</protein>
<dbReference type="InterPro" id="IPR001254">
    <property type="entry name" value="Trypsin_dom"/>
</dbReference>
<evidence type="ECO:0000256" key="3">
    <source>
        <dbReference type="ARBA" id="ARBA00022825"/>
    </source>
</evidence>
<dbReference type="PRINTS" id="PR00722">
    <property type="entry name" value="CHYMOTRYPSIN"/>
</dbReference>
<evidence type="ECO:0000256" key="5">
    <source>
        <dbReference type="PROSITE-ProRule" id="PRU00059"/>
    </source>
</evidence>